<comment type="similarity">
    <text evidence="1">Belongs to the VPS13 family.</text>
</comment>
<dbReference type="PANTHER" id="PTHR16166:SF93">
    <property type="entry name" value="INTERMEMBRANE LIPID TRANSFER PROTEIN VPS13"/>
    <property type="match status" value="1"/>
</dbReference>
<keyword evidence="2" id="KW-1185">Reference proteome</keyword>
<dbReference type="GO" id="GO:0045053">
    <property type="term" value="P:protein retention in Golgi apparatus"/>
    <property type="evidence" value="ECO:0007669"/>
    <property type="project" value="TreeGrafter"/>
</dbReference>
<name>A0A914S5S0_PAREQ</name>
<dbReference type="GO" id="GO:0006623">
    <property type="term" value="P:protein targeting to vacuole"/>
    <property type="evidence" value="ECO:0007669"/>
    <property type="project" value="TreeGrafter"/>
</dbReference>
<reference evidence="3" key="1">
    <citation type="submission" date="2022-11" db="UniProtKB">
        <authorList>
            <consortium name="WormBaseParasite"/>
        </authorList>
    </citation>
    <scope>IDENTIFICATION</scope>
</reference>
<evidence type="ECO:0000313" key="3">
    <source>
        <dbReference type="WBParaSite" id="PEQ_0001251401-mRNA-1"/>
    </source>
</evidence>
<dbReference type="PANTHER" id="PTHR16166">
    <property type="entry name" value="VACUOLAR PROTEIN SORTING-ASSOCIATED PROTEIN VPS13"/>
    <property type="match status" value="1"/>
</dbReference>
<organism evidence="2 3">
    <name type="scientific">Parascaris equorum</name>
    <name type="common">Equine roundworm</name>
    <dbReference type="NCBI Taxonomy" id="6256"/>
    <lineage>
        <taxon>Eukaryota</taxon>
        <taxon>Metazoa</taxon>
        <taxon>Ecdysozoa</taxon>
        <taxon>Nematoda</taxon>
        <taxon>Chromadorea</taxon>
        <taxon>Rhabditida</taxon>
        <taxon>Spirurina</taxon>
        <taxon>Ascaridomorpha</taxon>
        <taxon>Ascaridoidea</taxon>
        <taxon>Ascarididae</taxon>
        <taxon>Parascaris</taxon>
    </lineage>
</organism>
<accession>A0A914S5S0</accession>
<dbReference type="AlphaFoldDB" id="A0A914S5S0"/>
<proteinExistence type="inferred from homology"/>
<protein>
    <submittedName>
        <fullName evidence="3">VPS13 middle RBG modules domain-containing protein</fullName>
    </submittedName>
</protein>
<evidence type="ECO:0000313" key="2">
    <source>
        <dbReference type="Proteomes" id="UP000887564"/>
    </source>
</evidence>
<dbReference type="InterPro" id="IPR026847">
    <property type="entry name" value="VPS13"/>
</dbReference>
<evidence type="ECO:0000256" key="1">
    <source>
        <dbReference type="ARBA" id="ARBA00006545"/>
    </source>
</evidence>
<dbReference type="WBParaSite" id="PEQ_0001251401-mRNA-1">
    <property type="protein sequence ID" value="PEQ_0001251401-mRNA-1"/>
    <property type="gene ID" value="PEQ_0001251401"/>
</dbReference>
<dbReference type="Proteomes" id="UP000887564">
    <property type="component" value="Unplaced"/>
</dbReference>
<sequence length="207" mass="23390">MEALALCVGKLQYQDLLLFLEAQERFNTATRYLKYRPSVNEYQGHYKQWWGGAEKKKDEQKPSAGDIVSQFEQAMTPEEKAKLFEAIDYQENTPPTDYPKHFVENVITVELKSLMVVIENALRLRLTAAAMTRYEEVKTRSVTGLAHAVETKTKLVLDICIAPATIVISETGIFDENRAALVTDLGTLTITTIEDDRPLATDIHHSV</sequence>